<feature type="compositionally biased region" description="Polar residues" evidence="1">
    <location>
        <begin position="1"/>
        <end position="15"/>
    </location>
</feature>
<proteinExistence type="predicted"/>
<reference evidence="2" key="1">
    <citation type="journal article" date="2016" name="Gigascience">
        <title>De novo construction of an expanded transcriptome assembly for the western tarnished plant bug, Lygus hesperus.</title>
        <authorList>
            <person name="Tassone E.E."/>
            <person name="Geib S.M."/>
            <person name="Hall B."/>
            <person name="Fabrick J.A."/>
            <person name="Brent C.S."/>
            <person name="Hull J.J."/>
        </authorList>
    </citation>
    <scope>NUCLEOTIDE SEQUENCE</scope>
</reference>
<accession>A0A146MG45</accession>
<evidence type="ECO:0000313" key="2">
    <source>
        <dbReference type="EMBL" id="JAQ17736.1"/>
    </source>
</evidence>
<organism evidence="2">
    <name type="scientific">Lygus hesperus</name>
    <name type="common">Western plant bug</name>
    <dbReference type="NCBI Taxonomy" id="30085"/>
    <lineage>
        <taxon>Eukaryota</taxon>
        <taxon>Metazoa</taxon>
        <taxon>Ecdysozoa</taxon>
        <taxon>Arthropoda</taxon>
        <taxon>Hexapoda</taxon>
        <taxon>Insecta</taxon>
        <taxon>Pterygota</taxon>
        <taxon>Neoptera</taxon>
        <taxon>Paraneoptera</taxon>
        <taxon>Hemiptera</taxon>
        <taxon>Heteroptera</taxon>
        <taxon>Panheteroptera</taxon>
        <taxon>Cimicomorpha</taxon>
        <taxon>Miridae</taxon>
        <taxon>Mirini</taxon>
        <taxon>Lygus</taxon>
    </lineage>
</organism>
<dbReference type="EMBL" id="GDHC01000893">
    <property type="protein sequence ID" value="JAQ17736.1"/>
    <property type="molecule type" value="Transcribed_RNA"/>
</dbReference>
<name>A0A146MG45_LYGHE</name>
<feature type="non-terminal residue" evidence="2">
    <location>
        <position position="1"/>
    </location>
</feature>
<gene>
    <name evidence="2" type="ORF">g.56856</name>
</gene>
<feature type="region of interest" description="Disordered" evidence="1">
    <location>
        <begin position="1"/>
        <end position="33"/>
    </location>
</feature>
<dbReference type="AlphaFoldDB" id="A0A146MG45"/>
<evidence type="ECO:0000256" key="1">
    <source>
        <dbReference type="SAM" id="MobiDB-lite"/>
    </source>
</evidence>
<sequence length="162" mass="18421">NKTLETNTQLTASKSGDTEEGANGTRSRTRLKAPRSGIISGRQWSLGSRERSNYSPIRLRNGLLLKRSAVLEEKRGKQIRNNSVKNWSRDGGMEKSRENEFFVILLHNTDSGRLEYDSFFKGKMSIMSKFSAGPLPNLSAAKSRRTDFSLWNKIWCDYEIKA</sequence>
<feature type="non-terminal residue" evidence="2">
    <location>
        <position position="162"/>
    </location>
</feature>
<protein>
    <submittedName>
        <fullName evidence="2">Uncharacterized protein</fullName>
    </submittedName>
</protein>